<sequence>AIYENMLDEDADEIKEKVEQEIQNEGLVIVNKYGVAIMALNDCSGEID</sequence>
<gene>
    <name evidence="1" type="ORF">EZS28_047213</name>
</gene>
<dbReference type="AlphaFoldDB" id="A0A5J4TGN6"/>
<dbReference type="Proteomes" id="UP000324800">
    <property type="component" value="Unassembled WGS sequence"/>
</dbReference>
<dbReference type="EMBL" id="SNRW01031689">
    <property type="protein sequence ID" value="KAA6357259.1"/>
    <property type="molecule type" value="Genomic_DNA"/>
</dbReference>
<name>A0A5J4TGN6_9EUKA</name>
<comment type="caution">
    <text evidence="1">The sequence shown here is derived from an EMBL/GenBank/DDBJ whole genome shotgun (WGS) entry which is preliminary data.</text>
</comment>
<evidence type="ECO:0000313" key="2">
    <source>
        <dbReference type="Proteomes" id="UP000324800"/>
    </source>
</evidence>
<organism evidence="1 2">
    <name type="scientific">Streblomastix strix</name>
    <dbReference type="NCBI Taxonomy" id="222440"/>
    <lineage>
        <taxon>Eukaryota</taxon>
        <taxon>Metamonada</taxon>
        <taxon>Preaxostyla</taxon>
        <taxon>Oxymonadida</taxon>
        <taxon>Streblomastigidae</taxon>
        <taxon>Streblomastix</taxon>
    </lineage>
</organism>
<accession>A0A5J4TGN6</accession>
<reference evidence="1 2" key="1">
    <citation type="submission" date="2019-03" db="EMBL/GenBank/DDBJ databases">
        <title>Single cell metagenomics reveals metabolic interactions within the superorganism composed of flagellate Streblomastix strix and complex community of Bacteroidetes bacteria on its surface.</title>
        <authorList>
            <person name="Treitli S.C."/>
            <person name="Kolisko M."/>
            <person name="Husnik F."/>
            <person name="Keeling P."/>
            <person name="Hampl V."/>
        </authorList>
    </citation>
    <scope>NUCLEOTIDE SEQUENCE [LARGE SCALE GENOMIC DNA]</scope>
    <source>
        <strain evidence="1">ST1C</strain>
    </source>
</reference>
<proteinExistence type="predicted"/>
<protein>
    <submittedName>
        <fullName evidence="1">Uncharacterized protein</fullName>
    </submittedName>
</protein>
<evidence type="ECO:0000313" key="1">
    <source>
        <dbReference type="EMBL" id="KAA6357259.1"/>
    </source>
</evidence>
<feature type="non-terminal residue" evidence="1">
    <location>
        <position position="1"/>
    </location>
</feature>